<evidence type="ECO:0000256" key="5">
    <source>
        <dbReference type="ARBA" id="ARBA00023136"/>
    </source>
</evidence>
<sequence length="217" mass="23969">MDSMSISPSKSEAGGADDEFSTHPLEMLKSPRFYCLWFMMFCNGQGSIFVAALYKAYGQTFISDDTFLALVGAFAAIFNGLGRIFWGIIADKISFRVSMLLMTAAFTCLMLTFNLTSLGDKAYFFAYVCLLFGCFSGTFSLFPTASAKCFGPKYLGINYGLLFSSLFVTSLLCTFLSQTLKSLIGWEGLFFLIAGFSFISFVLAMCFKAKDRNGKEI</sequence>
<evidence type="ECO:0000256" key="6">
    <source>
        <dbReference type="SAM" id="Phobius"/>
    </source>
</evidence>
<name>A0ABM0K0K5_APLCA</name>
<keyword evidence="7" id="KW-1185">Reference proteome</keyword>
<evidence type="ECO:0000256" key="3">
    <source>
        <dbReference type="ARBA" id="ARBA00022692"/>
    </source>
</evidence>
<dbReference type="PANTHER" id="PTHR43385:SF1">
    <property type="entry name" value="RIBOFLAVIN TRANSPORTER RIBJ"/>
    <property type="match status" value="1"/>
</dbReference>
<dbReference type="InterPro" id="IPR036259">
    <property type="entry name" value="MFS_trans_sf"/>
</dbReference>
<evidence type="ECO:0000313" key="7">
    <source>
        <dbReference type="Proteomes" id="UP000694888"/>
    </source>
</evidence>
<feature type="transmembrane region" description="Helical" evidence="6">
    <location>
        <begin position="189"/>
        <end position="207"/>
    </location>
</feature>
<keyword evidence="2" id="KW-0813">Transport</keyword>
<dbReference type="InterPro" id="IPR011701">
    <property type="entry name" value="MFS"/>
</dbReference>
<evidence type="ECO:0000256" key="4">
    <source>
        <dbReference type="ARBA" id="ARBA00022989"/>
    </source>
</evidence>
<comment type="subcellular location">
    <subcellularLocation>
        <location evidence="1">Membrane</location>
        <topology evidence="1">Multi-pass membrane protein</topology>
    </subcellularLocation>
</comment>
<keyword evidence="3 6" id="KW-0812">Transmembrane</keyword>
<feature type="transmembrane region" description="Helical" evidence="6">
    <location>
        <begin position="66"/>
        <end position="86"/>
    </location>
</feature>
<feature type="transmembrane region" description="Helical" evidence="6">
    <location>
        <begin position="98"/>
        <end position="116"/>
    </location>
</feature>
<evidence type="ECO:0000256" key="1">
    <source>
        <dbReference type="ARBA" id="ARBA00004141"/>
    </source>
</evidence>
<gene>
    <name evidence="8" type="primary">LOC101855045</name>
</gene>
<organism evidence="7 8">
    <name type="scientific">Aplysia californica</name>
    <name type="common">California sea hare</name>
    <dbReference type="NCBI Taxonomy" id="6500"/>
    <lineage>
        <taxon>Eukaryota</taxon>
        <taxon>Metazoa</taxon>
        <taxon>Spiralia</taxon>
        <taxon>Lophotrochozoa</taxon>
        <taxon>Mollusca</taxon>
        <taxon>Gastropoda</taxon>
        <taxon>Heterobranchia</taxon>
        <taxon>Euthyneura</taxon>
        <taxon>Tectipleura</taxon>
        <taxon>Aplysiida</taxon>
        <taxon>Aplysioidea</taxon>
        <taxon>Aplysiidae</taxon>
        <taxon>Aplysia</taxon>
    </lineage>
</organism>
<evidence type="ECO:0000313" key="8">
    <source>
        <dbReference type="RefSeq" id="XP_005105928.2"/>
    </source>
</evidence>
<dbReference type="Proteomes" id="UP000694888">
    <property type="component" value="Unplaced"/>
</dbReference>
<dbReference type="PANTHER" id="PTHR43385">
    <property type="entry name" value="RIBOFLAVIN TRANSPORTER RIBJ"/>
    <property type="match status" value="1"/>
</dbReference>
<accession>A0ABM0K0K5</accession>
<dbReference type="SUPFAM" id="SSF103473">
    <property type="entry name" value="MFS general substrate transporter"/>
    <property type="match status" value="1"/>
</dbReference>
<dbReference type="Pfam" id="PF07690">
    <property type="entry name" value="MFS_1"/>
    <property type="match status" value="1"/>
</dbReference>
<dbReference type="InterPro" id="IPR052983">
    <property type="entry name" value="MFS_Riboflavin_Transporter"/>
</dbReference>
<protein>
    <submittedName>
        <fullName evidence="8">Oxalate:formate antiporter</fullName>
    </submittedName>
</protein>
<reference evidence="8" key="1">
    <citation type="submission" date="2025-08" db="UniProtKB">
        <authorList>
            <consortium name="RefSeq"/>
        </authorList>
    </citation>
    <scope>IDENTIFICATION</scope>
</reference>
<evidence type="ECO:0000256" key="2">
    <source>
        <dbReference type="ARBA" id="ARBA00022448"/>
    </source>
</evidence>
<feature type="transmembrane region" description="Helical" evidence="6">
    <location>
        <begin position="154"/>
        <end position="177"/>
    </location>
</feature>
<keyword evidence="4 6" id="KW-1133">Transmembrane helix</keyword>
<feature type="transmembrane region" description="Helical" evidence="6">
    <location>
        <begin position="33"/>
        <end position="54"/>
    </location>
</feature>
<proteinExistence type="predicted"/>
<keyword evidence="5 6" id="KW-0472">Membrane</keyword>
<dbReference type="Gene3D" id="1.20.1250.20">
    <property type="entry name" value="MFS general substrate transporter like domains"/>
    <property type="match status" value="1"/>
</dbReference>
<dbReference type="RefSeq" id="XP_005105928.2">
    <property type="nucleotide sequence ID" value="XM_005105871.3"/>
</dbReference>
<dbReference type="GeneID" id="101855045"/>
<feature type="transmembrane region" description="Helical" evidence="6">
    <location>
        <begin position="122"/>
        <end position="142"/>
    </location>
</feature>